<dbReference type="GO" id="GO:0016020">
    <property type="term" value="C:membrane"/>
    <property type="evidence" value="ECO:0007669"/>
    <property type="project" value="TreeGrafter"/>
</dbReference>
<dbReference type="SMART" id="SM00239">
    <property type="entry name" value="C2"/>
    <property type="match status" value="2"/>
</dbReference>
<dbReference type="InterPro" id="IPR013083">
    <property type="entry name" value="Znf_RING/FYVE/PHD"/>
</dbReference>
<dbReference type="PROSITE" id="PS50089">
    <property type="entry name" value="ZF_RING_2"/>
    <property type="match status" value="1"/>
</dbReference>
<dbReference type="PROSITE" id="PS50004">
    <property type="entry name" value="C2"/>
    <property type="match status" value="2"/>
</dbReference>
<evidence type="ECO:0000259" key="5">
    <source>
        <dbReference type="PROSITE" id="PS50004"/>
    </source>
</evidence>
<dbReference type="Pfam" id="PF15882">
    <property type="entry name" value="DUF4735"/>
    <property type="match status" value="1"/>
</dbReference>
<keyword evidence="3" id="KW-0862">Zinc</keyword>
<evidence type="ECO:0000313" key="9">
    <source>
        <dbReference type="Proteomes" id="UP000311919"/>
    </source>
</evidence>
<keyword evidence="9" id="KW-1185">Reference proteome</keyword>
<dbReference type="Pfam" id="PF00168">
    <property type="entry name" value="C2"/>
    <property type="match status" value="2"/>
</dbReference>
<dbReference type="Gene3D" id="2.60.40.150">
    <property type="entry name" value="C2 domain"/>
    <property type="match status" value="2"/>
</dbReference>
<dbReference type="InterPro" id="IPR011011">
    <property type="entry name" value="Znf_FYVE_PHD"/>
</dbReference>
<dbReference type="Gene3D" id="3.30.40.10">
    <property type="entry name" value="Zinc/RING finger domain, C3HC4 (zinc finger)"/>
    <property type="match status" value="1"/>
</dbReference>
<dbReference type="EMBL" id="SKCS01000036">
    <property type="protein sequence ID" value="TNN20136.1"/>
    <property type="molecule type" value="Genomic_DNA"/>
</dbReference>
<evidence type="ECO:0000259" key="6">
    <source>
        <dbReference type="PROSITE" id="PS50089"/>
    </source>
</evidence>
<evidence type="ECO:0000259" key="7">
    <source>
        <dbReference type="PROSITE" id="PS50178"/>
    </source>
</evidence>
<keyword evidence="1" id="KW-0479">Metal-binding</keyword>
<dbReference type="SUPFAM" id="SSF57903">
    <property type="entry name" value="FYVE/PHD zinc finger"/>
    <property type="match status" value="1"/>
</dbReference>
<dbReference type="InterPro" id="IPR017455">
    <property type="entry name" value="Znf_FYVE-rel"/>
</dbReference>
<dbReference type="InterPro" id="IPR035892">
    <property type="entry name" value="C2_domain_sf"/>
</dbReference>
<dbReference type="PANTHER" id="PTHR33539:SF1">
    <property type="entry name" value="UPF0764 PROTEIN C16ORF89"/>
    <property type="match status" value="1"/>
</dbReference>
<evidence type="ECO:0000313" key="8">
    <source>
        <dbReference type="EMBL" id="TNN20136.1"/>
    </source>
</evidence>
<sequence length="1004" mass="115915">MTSEQSNIKDALLVKMSSQYGDPYLWINNYVTTSTFTNTEIDHLKSVMQRDQAIKKADRERIYDLVGSFPTKLQPEILRSNMNQLRNKYPAVPGSGFVSIGTSLIQSHDVDPIKVKEENLHLHYTRKRKSCVTFTKCKFQSTFSKLCPICLQTFNALLETNQCIQCGQNVCKNCAYKTASITNSDILCRECWDIARFMCKTGDWFNQYTKSKTTNPLKIDMKFKPLQNNKPCIESGELNPTGIQSTNYNANLSVEGMNENSKTSLNGKSFGENYQVMKKQILRSKSVQNLQTQSLLNDSKFNLQTTHENESSGFINRSVLSYSQSLDNLSRESDSSMNHKEFHSISKRKKRILKLKKLLKKSKTFKSDHCEASDEIDNSVFGEIDVSLEYNVQDQQLGVGLWNANKLISKTHKIGLPHATITLLPDNVKYSLKVTGHNKWDGRDAVFNQSVCFTVHKRDLNKKVVVIRVWSRKGIKSQFTIGQTIIPINECKLLLSTCRQIFHLVNETNQIITNQSKHLAYYGEIKFAVRFVISDYQKTMLHISDEAIDLNGTLEVWIKEGKNLYSPKAGVEINSYVTVELTDAECRTEYQSSDHILRSDQPMWNSLVSFTNKYLSELIKSTMKILIWNRSSSLNEPELLGCVHISNRGVLIVYLGNVILGEYNTELLQNDLLFNVPLLNEYEWKMITNLVLNSIENATDYLWKHRYKVNLDGYLGTRIVESIIHALLKLYQHKMPQEIIERMQSLYGKLNILNDFGVMNIAKQTPFYFSRVGFLLKPQLWNNFYPIALLNYSLKYEFVNKGDSWTEYDCDNCLKEFQHKTKDGFCQISNQCWESASDHCETEYALTHQVFYLMIGIQSNCQRTMNYLLQFNQSGMNTEGYLQQLCTNVAFEAQIIANKDFPVDYRDLFMEQVGFCGLAGFWQICKIDWLLKIISWQSNNGCYHKFSAEKMNPKNFDPNLYGHYKRRKRSEQRLSNGRQVCLSHRTSVAITALSGYLRYLIEFH</sequence>
<feature type="domain" description="C2" evidence="5">
    <location>
        <begin position="534"/>
        <end position="668"/>
    </location>
</feature>
<dbReference type="InterPro" id="IPR031751">
    <property type="entry name" value="DUF4735"/>
</dbReference>
<dbReference type="SUPFAM" id="SSF49562">
    <property type="entry name" value="C2 domain (Calcium/lipid-binding domain, CaLB)"/>
    <property type="match status" value="2"/>
</dbReference>
<keyword evidence="2 4" id="KW-0863">Zinc-finger</keyword>
<evidence type="ECO:0000256" key="1">
    <source>
        <dbReference type="ARBA" id="ARBA00022723"/>
    </source>
</evidence>
<dbReference type="STRING" id="6182.A0A4Z2DUC7"/>
<reference evidence="8 9" key="1">
    <citation type="submission" date="2019-03" db="EMBL/GenBank/DDBJ databases">
        <title>An improved genome assembly of the fluke Schistosoma japonicum.</title>
        <authorList>
            <person name="Hu W."/>
            <person name="Luo F."/>
            <person name="Yin M."/>
            <person name="Mo X."/>
            <person name="Sun C."/>
            <person name="Wu Q."/>
            <person name="Zhu B."/>
            <person name="Xiang M."/>
            <person name="Wang J."/>
            <person name="Wang Y."/>
            <person name="Zhang T."/>
            <person name="Xu B."/>
            <person name="Zheng H."/>
            <person name="Feng Z."/>
        </authorList>
    </citation>
    <scope>NUCLEOTIDE SEQUENCE [LARGE SCALE GENOMIC DNA]</scope>
    <source>
        <strain evidence="8">HuSjv2</strain>
        <tissue evidence="8">Worms</tissue>
    </source>
</reference>
<organism evidence="8 9">
    <name type="scientific">Schistosoma japonicum</name>
    <name type="common">Blood fluke</name>
    <dbReference type="NCBI Taxonomy" id="6182"/>
    <lineage>
        <taxon>Eukaryota</taxon>
        <taxon>Metazoa</taxon>
        <taxon>Spiralia</taxon>
        <taxon>Lophotrochozoa</taxon>
        <taxon>Platyhelminthes</taxon>
        <taxon>Trematoda</taxon>
        <taxon>Digenea</taxon>
        <taxon>Strigeidida</taxon>
        <taxon>Schistosomatoidea</taxon>
        <taxon>Schistosomatidae</taxon>
        <taxon>Schistosoma</taxon>
    </lineage>
</organism>
<gene>
    <name evidence="8" type="ORF">EWB00_005481</name>
</gene>
<dbReference type="PANTHER" id="PTHR33539">
    <property type="entry name" value="UPF0764 PROTEIN C16ORF89"/>
    <property type="match status" value="1"/>
</dbReference>
<name>A0A4Z2DUC7_SCHJA</name>
<accession>A0A4Z2DUC7</accession>
<feature type="domain" description="FYVE-type" evidence="7">
    <location>
        <begin position="147"/>
        <end position="196"/>
    </location>
</feature>
<dbReference type="OrthoDB" id="5949187at2759"/>
<dbReference type="InterPro" id="IPR000008">
    <property type="entry name" value="C2_dom"/>
</dbReference>
<evidence type="ECO:0000256" key="3">
    <source>
        <dbReference type="ARBA" id="ARBA00022833"/>
    </source>
</evidence>
<dbReference type="Proteomes" id="UP000311919">
    <property type="component" value="Unassembled WGS sequence"/>
</dbReference>
<dbReference type="GO" id="GO:0005829">
    <property type="term" value="C:cytosol"/>
    <property type="evidence" value="ECO:0007669"/>
    <property type="project" value="TreeGrafter"/>
</dbReference>
<evidence type="ECO:0000256" key="2">
    <source>
        <dbReference type="ARBA" id="ARBA00022771"/>
    </source>
</evidence>
<dbReference type="GO" id="GO:0008270">
    <property type="term" value="F:zinc ion binding"/>
    <property type="evidence" value="ECO:0007669"/>
    <property type="project" value="UniProtKB-KW"/>
</dbReference>
<feature type="domain" description="RING-type" evidence="6">
    <location>
        <begin position="147"/>
        <end position="191"/>
    </location>
</feature>
<dbReference type="PROSITE" id="PS50178">
    <property type="entry name" value="ZF_FYVE"/>
    <property type="match status" value="1"/>
</dbReference>
<protein>
    <submittedName>
        <fullName evidence="8">UPF0764 protein C16orf89</fullName>
    </submittedName>
</protein>
<feature type="domain" description="C2" evidence="5">
    <location>
        <begin position="380"/>
        <end position="502"/>
    </location>
</feature>
<dbReference type="AlphaFoldDB" id="A0A4Z2DUC7"/>
<comment type="caution">
    <text evidence="8">The sequence shown here is derived from an EMBL/GenBank/DDBJ whole genome shotgun (WGS) entry which is preliminary data.</text>
</comment>
<proteinExistence type="predicted"/>
<dbReference type="InterPro" id="IPR001841">
    <property type="entry name" value="Znf_RING"/>
</dbReference>
<dbReference type="CDD" id="cd00065">
    <property type="entry name" value="FYVE_like_SF"/>
    <property type="match status" value="1"/>
</dbReference>
<evidence type="ECO:0000256" key="4">
    <source>
        <dbReference type="PROSITE-ProRule" id="PRU00175"/>
    </source>
</evidence>